<sequence>MEAIVEFEGGSKALVTLEYHKLDKLCLYCQKLTHEEEDCLTNPRAKRVSKPTRSTTPDRPNYLKPPFFINHAERQPSHPRTFHRDLHTLMNLRPHLEHHYHLDLQEQQKQSPSPTLWKNDAESGFTKLLDLCKCTDRGSMGIEHKDWLLSTL</sequence>
<evidence type="ECO:0000259" key="1">
    <source>
        <dbReference type="Pfam" id="PF14392"/>
    </source>
</evidence>
<evidence type="ECO:0000313" key="2">
    <source>
        <dbReference type="EMBL" id="CAA7062282.1"/>
    </source>
</evidence>
<dbReference type="InterPro" id="IPR025836">
    <property type="entry name" value="Zn_knuckle_CX2CX4HX4C"/>
</dbReference>
<name>A0A6D2LLC7_9BRAS</name>
<dbReference type="Pfam" id="PF14392">
    <property type="entry name" value="zf-CCHC_4"/>
    <property type="match status" value="1"/>
</dbReference>
<reference evidence="2" key="1">
    <citation type="submission" date="2020-01" db="EMBL/GenBank/DDBJ databases">
        <authorList>
            <person name="Mishra B."/>
        </authorList>
    </citation>
    <scope>NUCLEOTIDE SEQUENCE [LARGE SCALE GENOMIC DNA]</scope>
</reference>
<comment type="caution">
    <text evidence="2">The sequence shown here is derived from an EMBL/GenBank/DDBJ whole genome shotgun (WGS) entry which is preliminary data.</text>
</comment>
<feature type="domain" description="Zinc knuckle CX2CX4HX4C" evidence="1">
    <location>
        <begin position="5"/>
        <end position="40"/>
    </location>
</feature>
<dbReference type="AlphaFoldDB" id="A0A6D2LLC7"/>
<protein>
    <recommendedName>
        <fullName evidence="1">Zinc knuckle CX2CX4HX4C domain-containing protein</fullName>
    </recommendedName>
</protein>
<proteinExistence type="predicted"/>
<organism evidence="2 3">
    <name type="scientific">Microthlaspi erraticum</name>
    <dbReference type="NCBI Taxonomy" id="1685480"/>
    <lineage>
        <taxon>Eukaryota</taxon>
        <taxon>Viridiplantae</taxon>
        <taxon>Streptophyta</taxon>
        <taxon>Embryophyta</taxon>
        <taxon>Tracheophyta</taxon>
        <taxon>Spermatophyta</taxon>
        <taxon>Magnoliopsida</taxon>
        <taxon>eudicotyledons</taxon>
        <taxon>Gunneridae</taxon>
        <taxon>Pentapetalae</taxon>
        <taxon>rosids</taxon>
        <taxon>malvids</taxon>
        <taxon>Brassicales</taxon>
        <taxon>Brassicaceae</taxon>
        <taxon>Coluteocarpeae</taxon>
        <taxon>Microthlaspi</taxon>
    </lineage>
</organism>
<gene>
    <name evidence="2" type="ORF">MERR_LOCUS49518</name>
</gene>
<dbReference type="EMBL" id="CACVBM020001939">
    <property type="protein sequence ID" value="CAA7062282.1"/>
    <property type="molecule type" value="Genomic_DNA"/>
</dbReference>
<accession>A0A6D2LLC7</accession>
<dbReference type="Proteomes" id="UP000467841">
    <property type="component" value="Unassembled WGS sequence"/>
</dbReference>
<evidence type="ECO:0000313" key="3">
    <source>
        <dbReference type="Proteomes" id="UP000467841"/>
    </source>
</evidence>
<keyword evidence="3" id="KW-1185">Reference proteome</keyword>